<dbReference type="RefSeq" id="WP_139000808.1">
    <property type="nucleotide sequence ID" value="NZ_BAABAV010000001.1"/>
</dbReference>
<dbReference type="Pfam" id="PF00196">
    <property type="entry name" value="GerE"/>
    <property type="match status" value="1"/>
</dbReference>
<dbReference type="InterPro" id="IPR000792">
    <property type="entry name" value="Tscrpt_reg_LuxR_C"/>
</dbReference>
<dbReference type="PROSITE" id="PS50110">
    <property type="entry name" value="RESPONSE_REGULATORY"/>
    <property type="match status" value="1"/>
</dbReference>
<comment type="caution">
    <text evidence="8">The sequence shown here is derived from an EMBL/GenBank/DDBJ whole genome shotgun (WGS) entry which is preliminary data.</text>
</comment>
<dbReference type="PROSITE" id="PS50043">
    <property type="entry name" value="HTH_LUXR_2"/>
    <property type="match status" value="1"/>
</dbReference>
<sequence length="210" mass="23294">MIKLLIADNHPIIRKGLELLFSASSNVEIVGSVDDGQAILDFIKSNPVDIILTEVNFPNLNGLTVLRHLKTDYPDIKTIIFSGEPEEVYAVNAIKAGASGYVSKTVNIITISEAIMKVSEGGIYLSNEITQQLAFGTKSNRSGRFYKKLSTREAEVLKLLTIGRKNKEISKELDINEKTVSTYKARLMRKLKVTNLVDLVNQAKLRTAEL</sequence>
<evidence type="ECO:0000256" key="4">
    <source>
        <dbReference type="ARBA" id="ARBA00023163"/>
    </source>
</evidence>
<dbReference type="Pfam" id="PF00072">
    <property type="entry name" value="Response_reg"/>
    <property type="match status" value="1"/>
</dbReference>
<keyword evidence="4" id="KW-0804">Transcription</keyword>
<evidence type="ECO:0000256" key="1">
    <source>
        <dbReference type="ARBA" id="ARBA00022553"/>
    </source>
</evidence>
<feature type="domain" description="Response regulatory" evidence="7">
    <location>
        <begin position="3"/>
        <end position="119"/>
    </location>
</feature>
<reference evidence="9" key="1">
    <citation type="journal article" date="2019" name="Int. J. Syst. Evol. Microbiol.">
        <title>The Global Catalogue of Microorganisms (GCM) 10K type strain sequencing project: providing services to taxonomists for standard genome sequencing and annotation.</title>
        <authorList>
            <consortium name="The Broad Institute Genomics Platform"/>
            <consortium name="The Broad Institute Genome Sequencing Center for Infectious Disease"/>
            <person name="Wu L."/>
            <person name="Ma J."/>
        </authorList>
    </citation>
    <scope>NUCLEOTIDE SEQUENCE [LARGE SCALE GENOMIC DNA]</scope>
    <source>
        <strain evidence="9">JCM 17452</strain>
    </source>
</reference>
<name>A0ABP8EAV5_9FLAO</name>
<comment type="caution">
    <text evidence="5">Lacks conserved residue(s) required for the propagation of feature annotation.</text>
</comment>
<dbReference type="Gene3D" id="3.40.50.2300">
    <property type="match status" value="1"/>
</dbReference>
<dbReference type="PANTHER" id="PTHR43214">
    <property type="entry name" value="TWO-COMPONENT RESPONSE REGULATOR"/>
    <property type="match status" value="1"/>
</dbReference>
<dbReference type="SUPFAM" id="SSF52172">
    <property type="entry name" value="CheY-like"/>
    <property type="match status" value="1"/>
</dbReference>
<evidence type="ECO:0000313" key="9">
    <source>
        <dbReference type="Proteomes" id="UP001500027"/>
    </source>
</evidence>
<dbReference type="InterPro" id="IPR001789">
    <property type="entry name" value="Sig_transdc_resp-reg_receiver"/>
</dbReference>
<dbReference type="InterPro" id="IPR058245">
    <property type="entry name" value="NreC/VraR/RcsB-like_REC"/>
</dbReference>
<dbReference type="CDD" id="cd17535">
    <property type="entry name" value="REC_NarL-like"/>
    <property type="match status" value="1"/>
</dbReference>
<proteinExistence type="predicted"/>
<evidence type="ECO:0000256" key="3">
    <source>
        <dbReference type="ARBA" id="ARBA00023125"/>
    </source>
</evidence>
<dbReference type="InterPro" id="IPR011006">
    <property type="entry name" value="CheY-like_superfamily"/>
</dbReference>
<keyword evidence="2" id="KW-0805">Transcription regulation</keyword>
<evidence type="ECO:0000256" key="2">
    <source>
        <dbReference type="ARBA" id="ARBA00023015"/>
    </source>
</evidence>
<dbReference type="SMART" id="SM00448">
    <property type="entry name" value="REC"/>
    <property type="match status" value="1"/>
</dbReference>
<dbReference type="PROSITE" id="PS00622">
    <property type="entry name" value="HTH_LUXR_1"/>
    <property type="match status" value="1"/>
</dbReference>
<organism evidence="8 9">
    <name type="scientific">Hyunsoonleella aestuarii</name>
    <dbReference type="NCBI Taxonomy" id="912802"/>
    <lineage>
        <taxon>Bacteria</taxon>
        <taxon>Pseudomonadati</taxon>
        <taxon>Bacteroidota</taxon>
        <taxon>Flavobacteriia</taxon>
        <taxon>Flavobacteriales</taxon>
        <taxon>Flavobacteriaceae</taxon>
    </lineage>
</organism>
<dbReference type="PRINTS" id="PR00038">
    <property type="entry name" value="HTHLUXR"/>
</dbReference>
<keyword evidence="1" id="KW-0597">Phosphoprotein</keyword>
<evidence type="ECO:0000313" key="8">
    <source>
        <dbReference type="EMBL" id="GAA4269284.1"/>
    </source>
</evidence>
<dbReference type="SMART" id="SM00421">
    <property type="entry name" value="HTH_LUXR"/>
    <property type="match status" value="1"/>
</dbReference>
<gene>
    <name evidence="8" type="ORF">GCM10022257_13850</name>
</gene>
<dbReference type="CDD" id="cd06170">
    <property type="entry name" value="LuxR_C_like"/>
    <property type="match status" value="1"/>
</dbReference>
<accession>A0ABP8EAV5</accession>
<keyword evidence="3" id="KW-0238">DNA-binding</keyword>
<protein>
    <submittedName>
        <fullName evidence="8">Response regulator transcription factor</fullName>
    </submittedName>
</protein>
<evidence type="ECO:0000259" key="6">
    <source>
        <dbReference type="PROSITE" id="PS50043"/>
    </source>
</evidence>
<feature type="domain" description="HTH luxR-type" evidence="6">
    <location>
        <begin position="142"/>
        <end position="207"/>
    </location>
</feature>
<dbReference type="SUPFAM" id="SSF46894">
    <property type="entry name" value="C-terminal effector domain of the bipartite response regulators"/>
    <property type="match status" value="1"/>
</dbReference>
<keyword evidence="9" id="KW-1185">Reference proteome</keyword>
<dbReference type="EMBL" id="BAABAV010000001">
    <property type="protein sequence ID" value="GAA4269284.1"/>
    <property type="molecule type" value="Genomic_DNA"/>
</dbReference>
<dbReference type="InterPro" id="IPR016032">
    <property type="entry name" value="Sig_transdc_resp-reg_C-effctor"/>
</dbReference>
<dbReference type="Proteomes" id="UP001500027">
    <property type="component" value="Unassembled WGS sequence"/>
</dbReference>
<dbReference type="PANTHER" id="PTHR43214:SF41">
    <property type="entry name" value="NITRATE_NITRITE RESPONSE REGULATOR PROTEIN NARP"/>
    <property type="match status" value="1"/>
</dbReference>
<evidence type="ECO:0000256" key="5">
    <source>
        <dbReference type="PROSITE-ProRule" id="PRU00169"/>
    </source>
</evidence>
<dbReference type="InterPro" id="IPR039420">
    <property type="entry name" value="WalR-like"/>
</dbReference>
<evidence type="ECO:0000259" key="7">
    <source>
        <dbReference type="PROSITE" id="PS50110"/>
    </source>
</evidence>